<gene>
    <name evidence="2" type="ORF">H9862_03570</name>
</gene>
<sequence length="158" mass="17300">MNRRLYLYLLLPVVMLLNAGTTISGFFGSAAALAIGSVLALACWTLVWLRLYTMRGCGGLRPEFAVLAIVPQVAFYVLNNLGPEYSEPYLGAAYQTFNLLLWMASLWILMASLAPAPNEEQTRLGRDAVRLVSGAFLIFSTLSGWTSCTALLFPSLIQ</sequence>
<keyword evidence="1" id="KW-0472">Membrane</keyword>
<reference evidence="2" key="2">
    <citation type="submission" date="2021-04" db="EMBL/GenBank/DDBJ databases">
        <authorList>
            <person name="Gilroy R."/>
        </authorList>
    </citation>
    <scope>NUCLEOTIDE SEQUENCE</scope>
    <source>
        <strain evidence="2">14975</strain>
    </source>
</reference>
<evidence type="ECO:0000313" key="3">
    <source>
        <dbReference type="Proteomes" id="UP000823964"/>
    </source>
</evidence>
<keyword evidence="1" id="KW-0812">Transmembrane</keyword>
<accession>A0A9D1VAT0</accession>
<dbReference type="AlphaFoldDB" id="A0A9D1VAT0"/>
<dbReference type="Proteomes" id="UP000823964">
    <property type="component" value="Unassembled WGS sequence"/>
</dbReference>
<name>A0A9D1VAT0_9BACT</name>
<evidence type="ECO:0000256" key="1">
    <source>
        <dbReference type="SAM" id="Phobius"/>
    </source>
</evidence>
<feature type="transmembrane region" description="Helical" evidence="1">
    <location>
        <begin position="33"/>
        <end position="52"/>
    </location>
</feature>
<keyword evidence="1" id="KW-1133">Transmembrane helix</keyword>
<dbReference type="EMBL" id="DXFQ01000057">
    <property type="protein sequence ID" value="HIX19665.1"/>
    <property type="molecule type" value="Genomic_DNA"/>
</dbReference>
<feature type="transmembrane region" description="Helical" evidence="1">
    <location>
        <begin position="7"/>
        <end position="27"/>
    </location>
</feature>
<reference evidence="2" key="1">
    <citation type="journal article" date="2021" name="PeerJ">
        <title>Extensive microbial diversity within the chicken gut microbiome revealed by metagenomics and culture.</title>
        <authorList>
            <person name="Gilroy R."/>
            <person name="Ravi A."/>
            <person name="Getino M."/>
            <person name="Pursley I."/>
            <person name="Horton D.L."/>
            <person name="Alikhan N.F."/>
            <person name="Baker D."/>
            <person name="Gharbi K."/>
            <person name="Hall N."/>
            <person name="Watson M."/>
            <person name="Adriaenssens E.M."/>
            <person name="Foster-Nyarko E."/>
            <person name="Jarju S."/>
            <person name="Secka A."/>
            <person name="Antonio M."/>
            <person name="Oren A."/>
            <person name="Chaudhuri R.R."/>
            <person name="La Ragione R."/>
            <person name="Hildebrand F."/>
            <person name="Pallen M.J."/>
        </authorList>
    </citation>
    <scope>NUCLEOTIDE SEQUENCE</scope>
    <source>
        <strain evidence="2">14975</strain>
    </source>
</reference>
<organism evidence="2 3">
    <name type="scientific">Candidatus Akkermansia intestinigallinarum</name>
    <dbReference type="NCBI Taxonomy" id="2838431"/>
    <lineage>
        <taxon>Bacteria</taxon>
        <taxon>Pseudomonadati</taxon>
        <taxon>Verrucomicrobiota</taxon>
        <taxon>Verrucomicrobiia</taxon>
        <taxon>Verrucomicrobiales</taxon>
        <taxon>Akkermansiaceae</taxon>
        <taxon>Akkermansia</taxon>
    </lineage>
</organism>
<feature type="transmembrane region" description="Helical" evidence="1">
    <location>
        <begin position="128"/>
        <end position="153"/>
    </location>
</feature>
<protein>
    <submittedName>
        <fullName evidence="2">Uncharacterized protein</fullName>
    </submittedName>
</protein>
<proteinExistence type="predicted"/>
<feature type="transmembrane region" description="Helical" evidence="1">
    <location>
        <begin position="94"/>
        <end position="116"/>
    </location>
</feature>
<comment type="caution">
    <text evidence="2">The sequence shown here is derived from an EMBL/GenBank/DDBJ whole genome shotgun (WGS) entry which is preliminary data.</text>
</comment>
<feature type="transmembrane region" description="Helical" evidence="1">
    <location>
        <begin position="64"/>
        <end position="82"/>
    </location>
</feature>
<evidence type="ECO:0000313" key="2">
    <source>
        <dbReference type="EMBL" id="HIX19665.1"/>
    </source>
</evidence>